<evidence type="ECO:0000313" key="2">
    <source>
        <dbReference type="Proteomes" id="UP000199574"/>
    </source>
</evidence>
<name>A0ABY0UTI4_9FLAO</name>
<dbReference type="RefSeq" id="WP_091607051.1">
    <property type="nucleotide sequence ID" value="NZ_LT629754.1"/>
</dbReference>
<reference evidence="1 2" key="1">
    <citation type="submission" date="2016-10" db="EMBL/GenBank/DDBJ databases">
        <authorList>
            <person name="Varghese N."/>
            <person name="Submissions S."/>
        </authorList>
    </citation>
    <scope>NUCLEOTIDE SEQUENCE [LARGE SCALE GENOMIC DNA]</scope>
    <source>
        <strain evidence="1 2">MAR_2009_60</strain>
    </source>
</reference>
<dbReference type="InterPro" id="IPR006626">
    <property type="entry name" value="PbH1"/>
</dbReference>
<organism evidence="1 2">
    <name type="scientific">Maribacter dokdonensis</name>
    <dbReference type="NCBI Taxonomy" id="320912"/>
    <lineage>
        <taxon>Bacteria</taxon>
        <taxon>Pseudomonadati</taxon>
        <taxon>Bacteroidota</taxon>
        <taxon>Flavobacteriia</taxon>
        <taxon>Flavobacteriales</taxon>
        <taxon>Flavobacteriaceae</taxon>
        <taxon>Maribacter</taxon>
    </lineage>
</organism>
<keyword evidence="2" id="KW-1185">Reference proteome</keyword>
<gene>
    <name evidence="1" type="ORF">SAMN05192545_2906</name>
</gene>
<dbReference type="SMART" id="SM00710">
    <property type="entry name" value="PbH1"/>
    <property type="match status" value="6"/>
</dbReference>
<proteinExistence type="predicted"/>
<dbReference type="EMBL" id="LT629754">
    <property type="protein sequence ID" value="SDT16057.1"/>
    <property type="molecule type" value="Genomic_DNA"/>
</dbReference>
<dbReference type="Gene3D" id="2.160.20.10">
    <property type="entry name" value="Single-stranded right-handed beta-helix, Pectin lyase-like"/>
    <property type="match status" value="1"/>
</dbReference>
<accession>A0ABY0UTI4</accession>
<evidence type="ECO:0000313" key="1">
    <source>
        <dbReference type="EMBL" id="SDT16057.1"/>
    </source>
</evidence>
<dbReference type="InterPro" id="IPR011050">
    <property type="entry name" value="Pectin_lyase_fold/virulence"/>
</dbReference>
<dbReference type="InterPro" id="IPR012334">
    <property type="entry name" value="Pectin_lyas_fold"/>
</dbReference>
<dbReference type="Proteomes" id="UP000199574">
    <property type="component" value="Chromosome I"/>
</dbReference>
<protein>
    <submittedName>
        <fullName evidence="1">Parallel beta-helix repeat (Two copies)</fullName>
    </submittedName>
</protein>
<dbReference type="GeneID" id="90593431"/>
<dbReference type="SUPFAM" id="SSF51126">
    <property type="entry name" value="Pectin lyase-like"/>
    <property type="match status" value="1"/>
</dbReference>
<sequence length="653" mass="70638">MRYLIIFFICFSVNAQNTYYVTLSGSNSNNGFSESNAFRTLTYAANKMSDSDIVYVKAGNYGNDRPTISNNNVSWIGYSNTPGDLDRSSGQGASWQYKTESFSNTRYPTVTASNHLSDICYNVSGNNVTLKNLQVTNGHYGFNISGNNVVADNLSVFDMGDTNGGEGGGSSGTNQYSFGIRFRGNNSTLRNSIVVNSSGEGITFGGTSSNHISGNTIESCEVYSDKTTAQNGTDYFILLAYADDNIVSNCHVEQINDTNSGRHGLSVKAAGSGNIFENSTTAGVNLEANFVAVHNNTWRNISINGKYLSDGAGTGGKIRVANGAHHNLFENISLKDCRYGIAFADWDDGVAAPGNAPSEYGGGNDNDFVNILLVDVLSAIHFEFFQALSTADDNRIFNLTVHNSDRLIEADMANSGTEFYNLVIDDVTNLISGSDTTLNPNTIFSYVNVHNSFSTSAFTPYNENNITSIAFSFTNEGNNDYSISSNVLDVGQNLSGVFDRAAFDYNGNARTAPYTLGAYEYGGAPPAGDEDPPVVISNTLLSVTETTFRVDWSLDEGSKGRIRYGTSTGSYPNETNTENNFLTRHIQTVGGNNADLLNAGTTYYYQFYVEDASGNNGYSPEYTQTTLGTQEPETPNPVTIVDKRGLFLKSKKM</sequence>